<accession>A0A7Y4DTE5</accession>
<proteinExistence type="predicted"/>
<gene>
    <name evidence="1" type="ORF">F0245_22065</name>
</gene>
<protein>
    <recommendedName>
        <fullName evidence="3">Lipoprotein</fullName>
    </recommendedName>
</protein>
<sequence>MKSSMILSVIIAMGLGACTQTIPPRVGPDVDVYPITKSIFLKPKAAAFGDRVVSDFIETHWEEVATQGIQVNWLNKRGEKWARSIRKALTQRGVSPELIRLTPGQANYQNSDVMLSVTRYKVETEKCEKEDIFTLGQKDQGCRLEGLRWESMVNPQKMSETKRD</sequence>
<dbReference type="EMBL" id="VTXW01000033">
    <property type="protein sequence ID" value="NOH36009.1"/>
    <property type="molecule type" value="Genomic_DNA"/>
</dbReference>
<organism evidence="1 2">
    <name type="scientific">Vibrio chagasii</name>
    <dbReference type="NCBI Taxonomy" id="170679"/>
    <lineage>
        <taxon>Bacteria</taxon>
        <taxon>Pseudomonadati</taxon>
        <taxon>Pseudomonadota</taxon>
        <taxon>Gammaproteobacteria</taxon>
        <taxon>Vibrionales</taxon>
        <taxon>Vibrionaceae</taxon>
        <taxon>Vibrio</taxon>
    </lineage>
</organism>
<evidence type="ECO:0008006" key="3">
    <source>
        <dbReference type="Google" id="ProtNLM"/>
    </source>
</evidence>
<dbReference type="RefSeq" id="WP_171369246.1">
    <property type="nucleotide sequence ID" value="NZ_VTXW01000033.1"/>
</dbReference>
<reference evidence="1 2" key="1">
    <citation type="submission" date="2019-09" db="EMBL/GenBank/DDBJ databases">
        <title>Draft genome sequencing and comparative genomics of hatchery-associated Vibrios.</title>
        <authorList>
            <person name="Kehlet-Delgado H."/>
            <person name="Mueller R.S."/>
        </authorList>
    </citation>
    <scope>NUCLEOTIDE SEQUENCE [LARGE SCALE GENOMIC DNA]</scope>
    <source>
        <strain evidence="1 2">00-90-10</strain>
    </source>
</reference>
<dbReference type="AlphaFoldDB" id="A0A7Y4DTE5"/>
<dbReference type="PROSITE" id="PS51257">
    <property type="entry name" value="PROKAR_LIPOPROTEIN"/>
    <property type="match status" value="1"/>
</dbReference>
<comment type="caution">
    <text evidence="1">The sequence shown here is derived from an EMBL/GenBank/DDBJ whole genome shotgun (WGS) entry which is preliminary data.</text>
</comment>
<evidence type="ECO:0000313" key="2">
    <source>
        <dbReference type="Proteomes" id="UP000525336"/>
    </source>
</evidence>
<dbReference type="Proteomes" id="UP000525336">
    <property type="component" value="Unassembled WGS sequence"/>
</dbReference>
<name>A0A7Y4DTE5_9VIBR</name>
<evidence type="ECO:0000313" key="1">
    <source>
        <dbReference type="EMBL" id="NOH36009.1"/>
    </source>
</evidence>